<dbReference type="FunFam" id="3.40.50.2000:FF:000238">
    <property type="entry name" value="Glycosyltransferase"/>
    <property type="match status" value="1"/>
</dbReference>
<dbReference type="GO" id="GO:0016138">
    <property type="term" value="P:glycoside biosynthetic process"/>
    <property type="evidence" value="ECO:0007669"/>
    <property type="project" value="UniProtKB-ARBA"/>
</dbReference>
<dbReference type="Proteomes" id="UP000241394">
    <property type="component" value="Chromosome LG9"/>
</dbReference>
<dbReference type="Gene3D" id="3.40.50.2000">
    <property type="entry name" value="Glycogen Phosphorylase B"/>
    <property type="match status" value="2"/>
</dbReference>
<protein>
    <recommendedName>
        <fullName evidence="6">Glycosyltransferase</fullName>
        <ecNumber evidence="6">2.4.1.-</ecNumber>
    </recommendedName>
</protein>
<dbReference type="SUPFAM" id="SSF53756">
    <property type="entry name" value="UDP-Glycosyltransferase/glycogen phosphorylase"/>
    <property type="match status" value="1"/>
</dbReference>
<dbReference type="PROSITE" id="PS00375">
    <property type="entry name" value="UDPGT"/>
    <property type="match status" value="1"/>
</dbReference>
<dbReference type="PANTHER" id="PTHR48044:SF7">
    <property type="entry name" value="GLYCOSYLTRANSFERASE"/>
    <property type="match status" value="1"/>
</dbReference>
<dbReference type="OMA" id="LMASEEC"/>
<evidence type="ECO:0000256" key="4">
    <source>
        <dbReference type="ARBA" id="ARBA00023241"/>
    </source>
</evidence>
<gene>
    <name evidence="8" type="ORF">CEY00_Acc10217</name>
</gene>
<feature type="domain" description="Glycosyltransferase N-terminal" evidence="7">
    <location>
        <begin position="22"/>
        <end position="247"/>
    </location>
</feature>
<sequence length="469" mass="52432">MDNLNHQEPSHGRTNESPKTPVVAIVIPFPCHSHLNQLLQLSCLISSSSTIPVHYAASATHLRQARLRFSATNRLATAHIHFHELPNPSFLSPPPNPNSSSKFPSHLQPSFDASLQLRRPAAALLRQISAAAERVVVIHDLLMAYVVQDIVTLPNAESYVFSPVSAFNTLCRDKAKKPSRQKGLPSFEGCYTSEFQNFLSQQTDFLSLPTGTILNSSRAIEGAYIDLLANENKSRYQNIWAIGPLNQWMVCDSENWNTQHKCLQWLDKQAPKSVLYVSFGSVTSMSEEQIRELAIGLEESGEKFIWVLREADRGDIFAGDEKREKVLEGYEERVREVGMVVRDWAPQVEILGHPSTGGFMSHCGWNSCMESITMGVPIAAWPMHSDQPKNAFLLTDILKVGLAVNRWEHREELVTSSTIAREVKRLMVSKEGEEMRKRAVELGSVARRSVEEGGASHLDFGSLIAHITR</sequence>
<evidence type="ECO:0000313" key="8">
    <source>
        <dbReference type="EMBL" id="PSS21175.1"/>
    </source>
</evidence>
<dbReference type="InterPro" id="IPR002213">
    <property type="entry name" value="UDP_glucos_trans"/>
</dbReference>
<evidence type="ECO:0000256" key="1">
    <source>
        <dbReference type="ARBA" id="ARBA00009995"/>
    </source>
</evidence>
<evidence type="ECO:0000256" key="6">
    <source>
        <dbReference type="RuleBase" id="RU362057"/>
    </source>
</evidence>
<evidence type="ECO:0000256" key="3">
    <source>
        <dbReference type="ARBA" id="ARBA00022679"/>
    </source>
</evidence>
<accession>A0A2R6R5B4</accession>
<dbReference type="PANTHER" id="PTHR48044">
    <property type="entry name" value="GLYCOSYLTRANSFERASE"/>
    <property type="match status" value="1"/>
</dbReference>
<dbReference type="CDD" id="cd03784">
    <property type="entry name" value="GT1_Gtf-like"/>
    <property type="match status" value="1"/>
</dbReference>
<evidence type="ECO:0000256" key="2">
    <source>
        <dbReference type="ARBA" id="ARBA00022676"/>
    </source>
</evidence>
<comment type="caution">
    <text evidence="8">The sequence shown here is derived from an EMBL/GenBank/DDBJ whole genome shotgun (WGS) entry which is preliminary data.</text>
</comment>
<keyword evidence="9" id="KW-1185">Reference proteome</keyword>
<dbReference type="InterPro" id="IPR035595">
    <property type="entry name" value="UDP_glycos_trans_CS"/>
</dbReference>
<organism evidence="8 9">
    <name type="scientific">Actinidia chinensis var. chinensis</name>
    <name type="common">Chinese soft-hair kiwi</name>
    <dbReference type="NCBI Taxonomy" id="1590841"/>
    <lineage>
        <taxon>Eukaryota</taxon>
        <taxon>Viridiplantae</taxon>
        <taxon>Streptophyta</taxon>
        <taxon>Embryophyta</taxon>
        <taxon>Tracheophyta</taxon>
        <taxon>Spermatophyta</taxon>
        <taxon>Magnoliopsida</taxon>
        <taxon>eudicotyledons</taxon>
        <taxon>Gunneridae</taxon>
        <taxon>Pentapetalae</taxon>
        <taxon>asterids</taxon>
        <taxon>Ericales</taxon>
        <taxon>Actinidiaceae</taxon>
        <taxon>Actinidia</taxon>
    </lineage>
</organism>
<proteinExistence type="inferred from homology"/>
<dbReference type="AlphaFoldDB" id="A0A2R6R5B4"/>
<keyword evidence="3 5" id="KW-0808">Transferase</keyword>
<evidence type="ECO:0000256" key="5">
    <source>
        <dbReference type="RuleBase" id="RU003718"/>
    </source>
</evidence>
<dbReference type="Pfam" id="PF00201">
    <property type="entry name" value="UDPGT"/>
    <property type="match status" value="1"/>
</dbReference>
<dbReference type="GO" id="GO:0050404">
    <property type="term" value="F:zeatin O-beta-D-xylosyltransferase activity"/>
    <property type="evidence" value="ECO:0007669"/>
    <property type="project" value="UniProtKB-ARBA"/>
</dbReference>
<dbReference type="FunFam" id="3.40.50.2000:FF:000060">
    <property type="entry name" value="Glycosyltransferase"/>
    <property type="match status" value="1"/>
</dbReference>
<dbReference type="GO" id="GO:0009690">
    <property type="term" value="P:cytokinin metabolic process"/>
    <property type="evidence" value="ECO:0007669"/>
    <property type="project" value="UniProtKB-ARBA"/>
</dbReference>
<reference evidence="8 9" key="1">
    <citation type="submission" date="2017-07" db="EMBL/GenBank/DDBJ databases">
        <title>An improved, manually edited Actinidia chinensis var. chinensis (kiwifruit) genome highlights the challenges associated with draft genomes and gene prediction in plants.</title>
        <authorList>
            <person name="Pilkington S."/>
            <person name="Crowhurst R."/>
            <person name="Hilario E."/>
            <person name="Nardozza S."/>
            <person name="Fraser L."/>
            <person name="Peng Y."/>
            <person name="Gunaseelan K."/>
            <person name="Simpson R."/>
            <person name="Tahir J."/>
            <person name="Deroles S."/>
            <person name="Templeton K."/>
            <person name="Luo Z."/>
            <person name="Davy M."/>
            <person name="Cheng C."/>
            <person name="Mcneilage M."/>
            <person name="Scaglione D."/>
            <person name="Liu Y."/>
            <person name="Zhang Q."/>
            <person name="Datson P."/>
            <person name="De Silva N."/>
            <person name="Gardiner S."/>
            <person name="Bassett H."/>
            <person name="Chagne D."/>
            <person name="Mccallum J."/>
            <person name="Dzierzon H."/>
            <person name="Deng C."/>
            <person name="Wang Y.-Y."/>
            <person name="Barron N."/>
            <person name="Manako K."/>
            <person name="Bowen J."/>
            <person name="Foster T."/>
            <person name="Erridge Z."/>
            <person name="Tiffin H."/>
            <person name="Waite C."/>
            <person name="Davies K."/>
            <person name="Grierson E."/>
            <person name="Laing W."/>
            <person name="Kirk R."/>
            <person name="Chen X."/>
            <person name="Wood M."/>
            <person name="Montefiori M."/>
            <person name="Brummell D."/>
            <person name="Schwinn K."/>
            <person name="Catanach A."/>
            <person name="Fullerton C."/>
            <person name="Li D."/>
            <person name="Meiyalaghan S."/>
            <person name="Nieuwenhuizen N."/>
            <person name="Read N."/>
            <person name="Prakash R."/>
            <person name="Hunter D."/>
            <person name="Zhang H."/>
            <person name="Mckenzie M."/>
            <person name="Knabel M."/>
            <person name="Harris A."/>
            <person name="Allan A."/>
            <person name="Chen A."/>
            <person name="Janssen B."/>
            <person name="Plunkett B."/>
            <person name="Dwamena C."/>
            <person name="Voogd C."/>
            <person name="Leif D."/>
            <person name="Lafferty D."/>
            <person name="Souleyre E."/>
            <person name="Varkonyi-Gasic E."/>
            <person name="Gambi F."/>
            <person name="Hanley J."/>
            <person name="Yao J.-L."/>
            <person name="Cheung J."/>
            <person name="David K."/>
            <person name="Warren B."/>
            <person name="Marsh K."/>
            <person name="Snowden K."/>
            <person name="Lin-Wang K."/>
            <person name="Brian L."/>
            <person name="Martinez-Sanchez M."/>
            <person name="Wang M."/>
            <person name="Ileperuma N."/>
            <person name="Macnee N."/>
            <person name="Campin R."/>
            <person name="Mcatee P."/>
            <person name="Drummond R."/>
            <person name="Espley R."/>
            <person name="Ireland H."/>
            <person name="Wu R."/>
            <person name="Atkinson R."/>
            <person name="Karunairetnam S."/>
            <person name="Bulley S."/>
            <person name="Chunkath S."/>
            <person name="Hanley Z."/>
            <person name="Storey R."/>
            <person name="Thrimawithana A."/>
            <person name="Thomson S."/>
            <person name="David C."/>
            <person name="Testolin R."/>
        </authorList>
    </citation>
    <scope>NUCLEOTIDE SEQUENCE [LARGE SCALE GENOMIC DNA]</scope>
    <source>
        <strain evidence="9">cv. Red5</strain>
        <tissue evidence="8">Young leaf</tissue>
    </source>
</reference>
<dbReference type="InParanoid" id="A0A2R6R5B4"/>
<evidence type="ECO:0000313" key="9">
    <source>
        <dbReference type="Proteomes" id="UP000241394"/>
    </source>
</evidence>
<evidence type="ECO:0000259" key="7">
    <source>
        <dbReference type="Pfam" id="PF26168"/>
    </source>
</evidence>
<dbReference type="EMBL" id="NKQK01000009">
    <property type="protein sequence ID" value="PSS21175.1"/>
    <property type="molecule type" value="Genomic_DNA"/>
</dbReference>
<name>A0A2R6R5B4_ACTCC</name>
<dbReference type="OrthoDB" id="5835829at2759"/>
<keyword evidence="2 5" id="KW-0328">Glycosyltransferase</keyword>
<dbReference type="Pfam" id="PF26168">
    <property type="entry name" value="Glyco_transf_N"/>
    <property type="match status" value="1"/>
</dbReference>
<dbReference type="InterPro" id="IPR058980">
    <property type="entry name" value="Glyco_transf_N"/>
</dbReference>
<dbReference type="GO" id="GO:0009813">
    <property type="term" value="P:flavonoid biosynthetic process"/>
    <property type="evidence" value="ECO:0007669"/>
    <property type="project" value="UniProtKB-KW"/>
</dbReference>
<reference evidence="9" key="2">
    <citation type="journal article" date="2018" name="BMC Genomics">
        <title>A manually annotated Actinidia chinensis var. chinensis (kiwifruit) genome highlights the challenges associated with draft genomes and gene prediction in plants.</title>
        <authorList>
            <person name="Pilkington S.M."/>
            <person name="Crowhurst R."/>
            <person name="Hilario E."/>
            <person name="Nardozza S."/>
            <person name="Fraser L."/>
            <person name="Peng Y."/>
            <person name="Gunaseelan K."/>
            <person name="Simpson R."/>
            <person name="Tahir J."/>
            <person name="Deroles S.C."/>
            <person name="Templeton K."/>
            <person name="Luo Z."/>
            <person name="Davy M."/>
            <person name="Cheng C."/>
            <person name="McNeilage M."/>
            <person name="Scaglione D."/>
            <person name="Liu Y."/>
            <person name="Zhang Q."/>
            <person name="Datson P."/>
            <person name="De Silva N."/>
            <person name="Gardiner S.E."/>
            <person name="Bassett H."/>
            <person name="Chagne D."/>
            <person name="McCallum J."/>
            <person name="Dzierzon H."/>
            <person name="Deng C."/>
            <person name="Wang Y.Y."/>
            <person name="Barron L."/>
            <person name="Manako K."/>
            <person name="Bowen J."/>
            <person name="Foster T.M."/>
            <person name="Erridge Z.A."/>
            <person name="Tiffin H."/>
            <person name="Waite C.N."/>
            <person name="Davies K.M."/>
            <person name="Grierson E.P."/>
            <person name="Laing W.A."/>
            <person name="Kirk R."/>
            <person name="Chen X."/>
            <person name="Wood M."/>
            <person name="Montefiori M."/>
            <person name="Brummell D.A."/>
            <person name="Schwinn K.E."/>
            <person name="Catanach A."/>
            <person name="Fullerton C."/>
            <person name="Li D."/>
            <person name="Meiyalaghan S."/>
            <person name="Nieuwenhuizen N."/>
            <person name="Read N."/>
            <person name="Prakash R."/>
            <person name="Hunter D."/>
            <person name="Zhang H."/>
            <person name="McKenzie M."/>
            <person name="Knabel M."/>
            <person name="Harris A."/>
            <person name="Allan A.C."/>
            <person name="Gleave A."/>
            <person name="Chen A."/>
            <person name="Janssen B.J."/>
            <person name="Plunkett B."/>
            <person name="Ampomah-Dwamena C."/>
            <person name="Voogd C."/>
            <person name="Leif D."/>
            <person name="Lafferty D."/>
            <person name="Souleyre E.J.F."/>
            <person name="Varkonyi-Gasic E."/>
            <person name="Gambi F."/>
            <person name="Hanley J."/>
            <person name="Yao J.L."/>
            <person name="Cheung J."/>
            <person name="David K.M."/>
            <person name="Warren B."/>
            <person name="Marsh K."/>
            <person name="Snowden K.C."/>
            <person name="Lin-Wang K."/>
            <person name="Brian L."/>
            <person name="Martinez-Sanchez M."/>
            <person name="Wang M."/>
            <person name="Ileperuma N."/>
            <person name="Macnee N."/>
            <person name="Campin R."/>
            <person name="McAtee P."/>
            <person name="Drummond R.S.M."/>
            <person name="Espley R.V."/>
            <person name="Ireland H.S."/>
            <person name="Wu R."/>
            <person name="Atkinson R.G."/>
            <person name="Karunairetnam S."/>
            <person name="Bulley S."/>
            <person name="Chunkath S."/>
            <person name="Hanley Z."/>
            <person name="Storey R."/>
            <person name="Thrimawithana A.H."/>
            <person name="Thomson S."/>
            <person name="David C."/>
            <person name="Testolin R."/>
            <person name="Huang H."/>
            <person name="Hellens R.P."/>
            <person name="Schaffer R.J."/>
        </authorList>
    </citation>
    <scope>NUCLEOTIDE SEQUENCE [LARGE SCALE GENOMIC DNA]</scope>
    <source>
        <strain evidence="9">cv. Red5</strain>
    </source>
</reference>
<keyword evidence="4" id="KW-0284">Flavonoid biosynthesis</keyword>
<dbReference type="Gramene" id="PSS21175">
    <property type="protein sequence ID" value="PSS21175"/>
    <property type="gene ID" value="CEY00_Acc10217"/>
</dbReference>
<comment type="similarity">
    <text evidence="1 5">Belongs to the UDP-glycosyltransferase family.</text>
</comment>
<dbReference type="EC" id="2.4.1.-" evidence="6"/>